<feature type="domain" description="NAD(P)-binding" evidence="1">
    <location>
        <begin position="14"/>
        <end position="322"/>
    </location>
</feature>
<dbReference type="InterPro" id="IPR016040">
    <property type="entry name" value="NAD(P)-bd_dom"/>
</dbReference>
<dbReference type="CDD" id="cd05252">
    <property type="entry name" value="CDP_GD_SDR_e"/>
    <property type="match status" value="1"/>
</dbReference>
<dbReference type="InterPro" id="IPR013445">
    <property type="entry name" value="CDP_4_6_deHydtase"/>
</dbReference>
<dbReference type="SUPFAM" id="SSF51735">
    <property type="entry name" value="NAD(P)-binding Rossmann-fold domains"/>
    <property type="match status" value="1"/>
</dbReference>
<sequence length="359" mass="40281">MNLFDNAYRGRRVLLTGHTGFKGSWLALWLSRLGANVTGASLAPATTPSHWDLLEADIEDRRIDIRDEEGMSRLVKEVEPEFVFHLAAQSLVRRSYSAAVETWASNVMGTCHLLEACRQTPSVRAMIVVTTDKCYENREWIWGYRENDPLGGRDPYSASKAGAEMVAASYRASFFSEAGAPLLATARAGNVIGGGDWSQDRLIPDMVRAVEKGASLEIRSPNATRPWQHVLESLAGYLILGQRLLAGERQYADAWNFGPDPLGNRRVSDVLTRLNQYWPQAKWHLTSQVQPHEAGLLSLDSTKASTLLDWRPVWQLDDALRHTADWYYAWIASKEVISARQLERYIDDAAHAGAPWCKR</sequence>
<dbReference type="NCBIfam" id="TIGR02622">
    <property type="entry name" value="CDP_4_6_dhtase"/>
    <property type="match status" value="1"/>
</dbReference>
<keyword evidence="3" id="KW-1185">Reference proteome</keyword>
<dbReference type="Pfam" id="PF16363">
    <property type="entry name" value="GDP_Man_Dehyd"/>
    <property type="match status" value="1"/>
</dbReference>
<dbReference type="EC" id="4.2.1.45" evidence="2"/>
<dbReference type="Proteomes" id="UP001489897">
    <property type="component" value="Unassembled WGS sequence"/>
</dbReference>
<dbReference type="GO" id="GO:0047733">
    <property type="term" value="F:CDP-glucose 4,6-dehydratase activity"/>
    <property type="evidence" value="ECO:0007669"/>
    <property type="project" value="UniProtKB-EC"/>
</dbReference>
<dbReference type="EMBL" id="JAYMRV010000005">
    <property type="protein sequence ID" value="MEM5422984.1"/>
    <property type="molecule type" value="Genomic_DNA"/>
</dbReference>
<keyword evidence="2" id="KW-0456">Lyase</keyword>
<dbReference type="Gene3D" id="3.40.50.720">
    <property type="entry name" value="NAD(P)-binding Rossmann-like Domain"/>
    <property type="match status" value="1"/>
</dbReference>
<dbReference type="PANTHER" id="PTHR43000">
    <property type="entry name" value="DTDP-D-GLUCOSE 4,6-DEHYDRATASE-RELATED"/>
    <property type="match status" value="1"/>
</dbReference>
<evidence type="ECO:0000259" key="1">
    <source>
        <dbReference type="Pfam" id="PF16363"/>
    </source>
</evidence>
<accession>A0ABU9RSD0</accession>
<evidence type="ECO:0000313" key="3">
    <source>
        <dbReference type="Proteomes" id="UP001489897"/>
    </source>
</evidence>
<dbReference type="Gene3D" id="3.90.25.10">
    <property type="entry name" value="UDP-galactose 4-epimerase, domain 1"/>
    <property type="match status" value="1"/>
</dbReference>
<protein>
    <submittedName>
        <fullName evidence="2">CDP-glucose 4,6-dehydratase</fullName>
        <ecNumber evidence="2">4.2.1.45</ecNumber>
    </submittedName>
</protein>
<dbReference type="InterPro" id="IPR036291">
    <property type="entry name" value="NAD(P)-bd_dom_sf"/>
</dbReference>
<comment type="caution">
    <text evidence="2">The sequence shown here is derived from an EMBL/GenBank/DDBJ whole genome shotgun (WGS) entry which is preliminary data.</text>
</comment>
<gene>
    <name evidence="2" type="primary">rfbG</name>
    <name evidence="2" type="ORF">VSR73_18145</name>
</gene>
<dbReference type="RefSeq" id="WP_342947797.1">
    <property type="nucleotide sequence ID" value="NZ_JAYMRV010000005.1"/>
</dbReference>
<proteinExistence type="predicted"/>
<name>A0ABU9RSD0_9BURK</name>
<evidence type="ECO:0000313" key="2">
    <source>
        <dbReference type="EMBL" id="MEM5422984.1"/>
    </source>
</evidence>
<organism evidence="2 3">
    <name type="scientific">Paraburkholderia ferrariae</name>
    <dbReference type="NCBI Taxonomy" id="386056"/>
    <lineage>
        <taxon>Bacteria</taxon>
        <taxon>Pseudomonadati</taxon>
        <taxon>Pseudomonadota</taxon>
        <taxon>Betaproteobacteria</taxon>
        <taxon>Burkholderiales</taxon>
        <taxon>Burkholderiaceae</taxon>
        <taxon>Paraburkholderia</taxon>
    </lineage>
</organism>
<reference evidence="2 3" key="1">
    <citation type="submission" date="2024-01" db="EMBL/GenBank/DDBJ databases">
        <title>The diversity of rhizobia nodulating Mimosa spp. in eleven states of Brazil covering several biomes is determined by host plant, location, and edaphic factors.</title>
        <authorList>
            <person name="Rouws L."/>
            <person name="Barauna A."/>
            <person name="Beukes C."/>
            <person name="De Faria S.M."/>
            <person name="Gross E."/>
            <person name="Dos Reis Junior F.B."/>
            <person name="Simon M."/>
            <person name="Maluk M."/>
            <person name="Odee D.W."/>
            <person name="Kenicer G."/>
            <person name="Young J.P.W."/>
            <person name="Reis V.M."/>
            <person name="Zilli J."/>
            <person name="James E.K."/>
        </authorList>
    </citation>
    <scope>NUCLEOTIDE SEQUENCE [LARGE SCALE GENOMIC DNA]</scope>
    <source>
        <strain evidence="2 3">JPY167</strain>
    </source>
</reference>